<sequence>MLSYAAPPFCTFEKCFRMLRRRFIPLQNAFACCAAVLHPCKMLSHAAPPFYTLAKCFRMLRRHFTPLQSAFARCAAILHANMDFFFKVSLIFSLRPLFCK</sequence>
<name>S0GLY7_9BACT</name>
<organism evidence="1 2">
    <name type="scientific">Parabacteroides goldsteinii dnLKV18</name>
    <dbReference type="NCBI Taxonomy" id="1235789"/>
    <lineage>
        <taxon>Bacteria</taxon>
        <taxon>Pseudomonadati</taxon>
        <taxon>Bacteroidota</taxon>
        <taxon>Bacteroidia</taxon>
        <taxon>Bacteroidales</taxon>
        <taxon>Tannerellaceae</taxon>
        <taxon>Parabacteroides</taxon>
    </lineage>
</organism>
<dbReference type="AlphaFoldDB" id="S0GLY7"/>
<evidence type="ECO:0000313" key="2">
    <source>
        <dbReference type="Proteomes" id="UP000014140"/>
    </source>
</evidence>
<reference evidence="1 2" key="1">
    <citation type="submission" date="2013-04" db="EMBL/GenBank/DDBJ databases">
        <title>The Genome Sequence of Parabacteroides goldsteinii dnLKV18.</title>
        <authorList>
            <consortium name="The Broad Institute Genomics Platform"/>
            <consortium name="The Broad Institute Genome Sequencing Center for Infectious Disease"/>
            <person name="Earl A."/>
            <person name="Xavier R."/>
            <person name="Kuhn K."/>
            <person name="Stappenbeck T."/>
            <person name="Walker B."/>
            <person name="Young S."/>
            <person name="Zeng Q."/>
            <person name="Gargeya S."/>
            <person name="Fitzgerald M."/>
            <person name="Haas B."/>
            <person name="Abouelleil A."/>
            <person name="Allen A.W."/>
            <person name="Alvarado L."/>
            <person name="Arachchi H.M."/>
            <person name="Berlin A.M."/>
            <person name="Chapman S.B."/>
            <person name="Gainer-Dewar J."/>
            <person name="Goldberg J."/>
            <person name="Griggs A."/>
            <person name="Gujja S."/>
            <person name="Hansen M."/>
            <person name="Howarth C."/>
            <person name="Imamovic A."/>
            <person name="Ireland A."/>
            <person name="Larimer J."/>
            <person name="McCowan C."/>
            <person name="Murphy C."/>
            <person name="Pearson M."/>
            <person name="Poon T.W."/>
            <person name="Priest M."/>
            <person name="Roberts A."/>
            <person name="Saif S."/>
            <person name="Shea T."/>
            <person name="Sisk P."/>
            <person name="Sykes S."/>
            <person name="Wortman J."/>
            <person name="Nusbaum C."/>
            <person name="Birren B."/>
        </authorList>
    </citation>
    <scope>NUCLEOTIDE SEQUENCE [LARGE SCALE GENOMIC DNA]</scope>
    <source>
        <strain evidence="2">dnLKV18</strain>
    </source>
</reference>
<evidence type="ECO:0000313" key="1">
    <source>
        <dbReference type="EMBL" id="EOS19719.1"/>
    </source>
</evidence>
<dbReference type="Proteomes" id="UP000014140">
    <property type="component" value="Unassembled WGS sequence"/>
</dbReference>
<dbReference type="HOGENOM" id="CLU_2303198_0_0_10"/>
<dbReference type="EMBL" id="ASSQ01000001">
    <property type="protein sequence ID" value="EOS19719.1"/>
    <property type="molecule type" value="Genomic_DNA"/>
</dbReference>
<gene>
    <name evidence="1" type="ORF">C803_00400</name>
</gene>
<keyword evidence="2" id="KW-1185">Reference proteome</keyword>
<proteinExistence type="predicted"/>
<comment type="caution">
    <text evidence="1">The sequence shown here is derived from an EMBL/GenBank/DDBJ whole genome shotgun (WGS) entry which is preliminary data.</text>
</comment>
<protein>
    <submittedName>
        <fullName evidence="1">Uncharacterized protein</fullName>
    </submittedName>
</protein>
<accession>S0GLY7</accession>